<keyword evidence="1" id="KW-1133">Transmembrane helix</keyword>
<feature type="transmembrane region" description="Helical" evidence="1">
    <location>
        <begin position="96"/>
        <end position="118"/>
    </location>
</feature>
<feature type="transmembrane region" description="Helical" evidence="1">
    <location>
        <begin position="322"/>
        <end position="355"/>
    </location>
</feature>
<feature type="transmembrane region" description="Helical" evidence="1">
    <location>
        <begin position="251"/>
        <end position="268"/>
    </location>
</feature>
<gene>
    <name evidence="2" type="ORF">RGD00_05865</name>
</gene>
<accession>A0ABU1F5H4</accession>
<dbReference type="PANTHER" id="PTHR38457:SF1">
    <property type="entry name" value="REGULATOR ABRB-RELATED"/>
    <property type="match status" value="1"/>
</dbReference>
<feature type="transmembrane region" description="Helical" evidence="1">
    <location>
        <begin position="280"/>
        <end position="302"/>
    </location>
</feature>
<dbReference type="RefSeq" id="WP_310456361.1">
    <property type="nucleotide sequence ID" value="NZ_JAVKPH010000004.1"/>
</dbReference>
<comment type="caution">
    <text evidence="2">The sequence shown here is derived from an EMBL/GenBank/DDBJ whole genome shotgun (WGS) entry which is preliminary data.</text>
</comment>
<evidence type="ECO:0000313" key="3">
    <source>
        <dbReference type="Proteomes" id="UP001247754"/>
    </source>
</evidence>
<proteinExistence type="predicted"/>
<protein>
    <submittedName>
        <fullName evidence="2">AbrB family transcriptional regulator</fullName>
    </submittedName>
</protein>
<feature type="transmembrane region" description="Helical" evidence="1">
    <location>
        <begin position="160"/>
        <end position="182"/>
    </location>
</feature>
<evidence type="ECO:0000313" key="2">
    <source>
        <dbReference type="EMBL" id="MDR5652117.1"/>
    </source>
</evidence>
<feature type="transmembrane region" description="Helical" evidence="1">
    <location>
        <begin position="202"/>
        <end position="219"/>
    </location>
</feature>
<feature type="transmembrane region" description="Helical" evidence="1">
    <location>
        <begin position="34"/>
        <end position="56"/>
    </location>
</feature>
<evidence type="ECO:0000256" key="1">
    <source>
        <dbReference type="SAM" id="Phobius"/>
    </source>
</evidence>
<sequence>MRHWFNRQLAGVSLPVVLATLALGAAGGGAAMALHLPLGMLLGALMAVGVASALGARVGGRPLAVPQHWRFALVPVIGVAIGASFTPALVAQAPRWAFSIGALLVFVPLAHVMGYLIFARWGGLARPTAFYAAMPGGLMESLHLGEEAGADIQMLTLLQFLRLILCIVLVPVIFTIGTGHAVGSAAGTAMPGADVTAGPVDWLVMIAAGVVGVIGGKAARLPAHIIVGPILASAAAHMAGLTAAAPPGWTILVTQWVVGTSLGARFAGIRGRTLWLALRLSLAAAAAMLTMGYGAALALHGLVDQPVAALFLAYAPGGISEMSLVALSLQISAVFVSVHHVVRVMIAIAMARFLAGRLLR</sequence>
<feature type="transmembrane region" description="Helical" evidence="1">
    <location>
        <begin position="68"/>
        <end position="90"/>
    </location>
</feature>
<dbReference type="PANTHER" id="PTHR38457">
    <property type="entry name" value="REGULATOR ABRB-RELATED"/>
    <property type="match status" value="1"/>
</dbReference>
<dbReference type="EMBL" id="JAVKPH010000004">
    <property type="protein sequence ID" value="MDR5652117.1"/>
    <property type="molecule type" value="Genomic_DNA"/>
</dbReference>
<dbReference type="Proteomes" id="UP001247754">
    <property type="component" value="Unassembled WGS sequence"/>
</dbReference>
<dbReference type="Pfam" id="PF05145">
    <property type="entry name" value="AbrB"/>
    <property type="match status" value="1"/>
</dbReference>
<name>A0ABU1F5H4_9RHOB</name>
<keyword evidence="1" id="KW-0812">Transmembrane</keyword>
<dbReference type="InterPro" id="IPR007820">
    <property type="entry name" value="AbrB_fam"/>
</dbReference>
<dbReference type="PIRSF" id="PIRSF038991">
    <property type="entry name" value="Protein_AbrB"/>
    <property type="match status" value="1"/>
</dbReference>
<keyword evidence="3" id="KW-1185">Reference proteome</keyword>
<reference evidence="2 3" key="1">
    <citation type="submission" date="2023-09" db="EMBL/GenBank/DDBJ databases">
        <title>Xinfangfangia sedmenti sp. nov., isolated the sedment.</title>
        <authorList>
            <person name="Xu L."/>
        </authorList>
    </citation>
    <scope>NUCLEOTIDE SEQUENCE [LARGE SCALE GENOMIC DNA]</scope>
    <source>
        <strain evidence="2 3">LG-4</strain>
    </source>
</reference>
<organism evidence="2 3">
    <name type="scientific">Ruixingdingia sedimenti</name>
    <dbReference type="NCBI Taxonomy" id="3073604"/>
    <lineage>
        <taxon>Bacteria</taxon>
        <taxon>Pseudomonadati</taxon>
        <taxon>Pseudomonadota</taxon>
        <taxon>Alphaproteobacteria</taxon>
        <taxon>Rhodobacterales</taxon>
        <taxon>Paracoccaceae</taxon>
        <taxon>Ruixingdingia</taxon>
    </lineage>
</organism>
<keyword evidence="1" id="KW-0472">Membrane</keyword>
<feature type="transmembrane region" description="Helical" evidence="1">
    <location>
        <begin position="226"/>
        <end position="245"/>
    </location>
</feature>